<dbReference type="EMBL" id="CP086714">
    <property type="protein sequence ID" value="WOO77915.1"/>
    <property type="molecule type" value="Genomic_DNA"/>
</dbReference>
<proteinExistence type="predicted"/>
<protein>
    <submittedName>
        <fullName evidence="2">Uncharacterized protein</fullName>
    </submittedName>
</protein>
<evidence type="ECO:0000256" key="1">
    <source>
        <dbReference type="SAM" id="Phobius"/>
    </source>
</evidence>
<keyword evidence="3" id="KW-1185">Reference proteome</keyword>
<name>A0AAF0Y0T2_9TREE</name>
<evidence type="ECO:0000313" key="2">
    <source>
        <dbReference type="EMBL" id="WOO77915.1"/>
    </source>
</evidence>
<feature type="transmembrane region" description="Helical" evidence="1">
    <location>
        <begin position="105"/>
        <end position="126"/>
    </location>
</feature>
<evidence type="ECO:0000313" key="3">
    <source>
        <dbReference type="Proteomes" id="UP000827549"/>
    </source>
</evidence>
<accession>A0AAF0Y0T2</accession>
<dbReference type="Proteomes" id="UP000827549">
    <property type="component" value="Chromosome 1"/>
</dbReference>
<gene>
    <name evidence="2" type="ORF">LOC62_01G001469</name>
</gene>
<keyword evidence="1" id="KW-1133">Transmembrane helix</keyword>
<organism evidence="2 3">
    <name type="scientific">Vanrija pseudolonga</name>
    <dbReference type="NCBI Taxonomy" id="143232"/>
    <lineage>
        <taxon>Eukaryota</taxon>
        <taxon>Fungi</taxon>
        <taxon>Dikarya</taxon>
        <taxon>Basidiomycota</taxon>
        <taxon>Agaricomycotina</taxon>
        <taxon>Tremellomycetes</taxon>
        <taxon>Trichosporonales</taxon>
        <taxon>Trichosporonaceae</taxon>
        <taxon>Vanrija</taxon>
    </lineage>
</organism>
<keyword evidence="1" id="KW-0472">Membrane</keyword>
<dbReference type="RefSeq" id="XP_062623947.1">
    <property type="nucleotide sequence ID" value="XM_062767963.1"/>
</dbReference>
<dbReference type="AlphaFoldDB" id="A0AAF0Y0T2"/>
<dbReference type="GeneID" id="87804724"/>
<keyword evidence="1" id="KW-0812">Transmembrane</keyword>
<sequence>MSRRPRPSQGYYAEGTLPYNTTSSGARLAIATVTAAALMLARVPLGAVMLALLAVDAYCVSQLSSAAPGGTDEAKILLRARWPAVTTLALGTFHLARVVSRRVTLAHALAIGVTLAALSLAIMIMARMPATSGAVVDANLFAFAPKPPALLQLRDGGPVGASGVLWLRSAGIADASWHVGGPIPSYERVWAK</sequence>
<reference evidence="2" key="1">
    <citation type="submission" date="2023-10" db="EMBL/GenBank/DDBJ databases">
        <authorList>
            <person name="Noh H."/>
        </authorList>
    </citation>
    <scope>NUCLEOTIDE SEQUENCE</scope>
    <source>
        <strain evidence="2">DUCC4014</strain>
    </source>
</reference>